<evidence type="ECO:0000313" key="4">
    <source>
        <dbReference type="Proteomes" id="UP000235965"/>
    </source>
</evidence>
<dbReference type="STRING" id="105785.A0A2J7PKF9"/>
<keyword evidence="4" id="KW-1185">Reference proteome</keyword>
<feature type="signal peptide" evidence="1">
    <location>
        <begin position="1"/>
        <end position="22"/>
    </location>
</feature>
<evidence type="ECO:0000313" key="3">
    <source>
        <dbReference type="EMBL" id="PNF28795.1"/>
    </source>
</evidence>
<reference evidence="2 4" key="1">
    <citation type="submission" date="2017-12" db="EMBL/GenBank/DDBJ databases">
        <title>Hemimetabolous genomes reveal molecular basis of termite eusociality.</title>
        <authorList>
            <person name="Harrison M.C."/>
            <person name="Jongepier E."/>
            <person name="Robertson H.M."/>
            <person name="Arning N."/>
            <person name="Bitard-Feildel T."/>
            <person name="Chao H."/>
            <person name="Childers C.P."/>
            <person name="Dinh H."/>
            <person name="Doddapaneni H."/>
            <person name="Dugan S."/>
            <person name="Gowin J."/>
            <person name="Greiner C."/>
            <person name="Han Y."/>
            <person name="Hu H."/>
            <person name="Hughes D.S.T."/>
            <person name="Huylmans A.-K."/>
            <person name="Kemena C."/>
            <person name="Kremer L.P.M."/>
            <person name="Lee S.L."/>
            <person name="Lopez-Ezquerra A."/>
            <person name="Mallet L."/>
            <person name="Monroy-Kuhn J.M."/>
            <person name="Moser A."/>
            <person name="Murali S.C."/>
            <person name="Muzny D.M."/>
            <person name="Otani S."/>
            <person name="Piulachs M.-D."/>
            <person name="Poelchau M."/>
            <person name="Qu J."/>
            <person name="Schaub F."/>
            <person name="Wada-Katsumata A."/>
            <person name="Worley K.C."/>
            <person name="Xie Q."/>
            <person name="Ylla G."/>
            <person name="Poulsen M."/>
            <person name="Gibbs R.A."/>
            <person name="Schal C."/>
            <person name="Richards S."/>
            <person name="Belles X."/>
            <person name="Korb J."/>
            <person name="Bornberg-Bauer E."/>
        </authorList>
    </citation>
    <scope>NUCLEOTIDE SEQUENCE [LARGE SCALE GENOMIC DNA]</scope>
    <source>
        <tissue evidence="2">Whole body</tissue>
    </source>
</reference>
<dbReference type="PROSITE" id="PS00198">
    <property type="entry name" value="4FE4S_FER_1"/>
    <property type="match status" value="1"/>
</dbReference>
<dbReference type="AlphaFoldDB" id="A0A2J7PKF9"/>
<dbReference type="OrthoDB" id="6628329at2759"/>
<gene>
    <name evidence="3" type="ORF">B7P43_G05691</name>
    <name evidence="2" type="ORF">B7P43_G17020</name>
</gene>
<evidence type="ECO:0008006" key="5">
    <source>
        <dbReference type="Google" id="ProtNLM"/>
    </source>
</evidence>
<dbReference type="InterPro" id="IPR022048">
    <property type="entry name" value="Envelope_fusion-like"/>
</dbReference>
<dbReference type="Proteomes" id="UP000235965">
    <property type="component" value="Unassembled WGS sequence"/>
</dbReference>
<dbReference type="InParanoid" id="A0A2J7PKF9"/>
<sequence>MTATHRLWTVCLTLIYLKQVLALDATLVRYNESPGLYYERLGEAQLYNTEWKIITYVNLDEADKNLDAVKKYAKMSIDFCKNHEFTFWVNFTDCRKSIQFIEIKIKEVENLKMLVRQLTRNEEKINYSRARRGVFNFIGGISKILFGTMDSEDASYYTDKISKLEEEQIDFLKLSKEQITVVRSTLRSMNSTLMDVSENERILAKGLQKMAEHINKHDGEVKRMFTATSMLLTVNDHSIQLERAINECRREYEILIDAIINSQRGIIQPHIITPAQIINHLKASQADIPSELSLPIPLSVAYQSLVLRIIDFDVFLRNSFLVYVIRLPLSNHVNYQIYHVLPLPIKIRNTTNKFIFILPEREYLLMDTVRQGFMKLKVDEIKDCKQIDSYHRICKQKHPIRVTHLDEDCEAEMLQPIRVVPASCSRRIVEINQTIWTQLDNNEWLYVAPRPDTLTVLCSGQEPTDLEIVGTGKLKLNNLCKAYGTKVLIQAQMTVETNSTERDIIPHLFLDVDCCQTESKIVNLNDIHLDLPLKHIVNHLDDLRVASHRVDDVERLISEQEWKIKHSNTDYHLSFLSYIGMVTTSLTLCVLCYCCCCKCCRKNCPNLSRWWKDNNPCTTIIFKPKIVNSVHSSRESLKYENSKPSVRTRNSHCDAIEVTELVTLNPNPKHAIISGKR</sequence>
<feature type="chain" id="PRO_5014559329" description="Envelope fusion protein" evidence="1">
    <location>
        <begin position="23"/>
        <end position="677"/>
    </location>
</feature>
<accession>A0A2J7PKF9</accession>
<evidence type="ECO:0000256" key="1">
    <source>
        <dbReference type="SAM" id="SignalP"/>
    </source>
</evidence>
<comment type="caution">
    <text evidence="2">The sequence shown here is derived from an EMBL/GenBank/DDBJ whole genome shotgun (WGS) entry which is preliminary data.</text>
</comment>
<dbReference type="InterPro" id="IPR017900">
    <property type="entry name" value="4Fe4S_Fe_S_CS"/>
</dbReference>
<name>A0A2J7PKF9_9NEOP</name>
<evidence type="ECO:0000313" key="2">
    <source>
        <dbReference type="EMBL" id="PNF16821.1"/>
    </source>
</evidence>
<protein>
    <recommendedName>
        <fullName evidence="5">Envelope fusion protein</fullName>
    </recommendedName>
</protein>
<organism evidence="2 4">
    <name type="scientific">Cryptotermes secundus</name>
    <dbReference type="NCBI Taxonomy" id="105785"/>
    <lineage>
        <taxon>Eukaryota</taxon>
        <taxon>Metazoa</taxon>
        <taxon>Ecdysozoa</taxon>
        <taxon>Arthropoda</taxon>
        <taxon>Hexapoda</taxon>
        <taxon>Insecta</taxon>
        <taxon>Pterygota</taxon>
        <taxon>Neoptera</taxon>
        <taxon>Polyneoptera</taxon>
        <taxon>Dictyoptera</taxon>
        <taxon>Blattodea</taxon>
        <taxon>Blattoidea</taxon>
        <taxon>Termitoidae</taxon>
        <taxon>Kalotermitidae</taxon>
        <taxon>Cryptotermitinae</taxon>
        <taxon>Cryptotermes</taxon>
    </lineage>
</organism>
<dbReference type="EMBL" id="NEVH01024546">
    <property type="protein sequence ID" value="PNF16821.1"/>
    <property type="molecule type" value="Genomic_DNA"/>
</dbReference>
<dbReference type="EMBL" id="NEVH01013550">
    <property type="protein sequence ID" value="PNF28795.1"/>
    <property type="molecule type" value="Genomic_DNA"/>
</dbReference>
<proteinExistence type="predicted"/>
<keyword evidence="1" id="KW-0732">Signal</keyword>
<dbReference type="Pfam" id="PF12259">
    <property type="entry name" value="Baculo_F"/>
    <property type="match status" value="1"/>
</dbReference>